<keyword evidence="2" id="KW-1185">Reference proteome</keyword>
<proteinExistence type="predicted"/>
<dbReference type="RefSeq" id="WP_090843165.1">
    <property type="nucleotide sequence ID" value="NZ_FNIL01000007.1"/>
</dbReference>
<evidence type="ECO:0000313" key="1">
    <source>
        <dbReference type="EMBL" id="SDO12413.1"/>
    </source>
</evidence>
<dbReference type="EMBL" id="FNIL01000007">
    <property type="protein sequence ID" value="SDO12413.1"/>
    <property type="molecule type" value="Genomic_DNA"/>
</dbReference>
<gene>
    <name evidence="1" type="ORF">SAMN04488053_107113</name>
</gene>
<dbReference type="OrthoDB" id="2880963at2"/>
<dbReference type="Proteomes" id="UP000198778">
    <property type="component" value="Unassembled WGS sequence"/>
</dbReference>
<accession>A0A1H0GZW1</accession>
<organism evidence="1 2">
    <name type="scientific">Alkalicoccus daliensis</name>
    <dbReference type="NCBI Taxonomy" id="745820"/>
    <lineage>
        <taxon>Bacteria</taxon>
        <taxon>Bacillati</taxon>
        <taxon>Bacillota</taxon>
        <taxon>Bacilli</taxon>
        <taxon>Bacillales</taxon>
        <taxon>Bacillaceae</taxon>
        <taxon>Alkalicoccus</taxon>
    </lineage>
</organism>
<evidence type="ECO:0000313" key="2">
    <source>
        <dbReference type="Proteomes" id="UP000198778"/>
    </source>
</evidence>
<dbReference type="AlphaFoldDB" id="A0A1H0GZW1"/>
<name>A0A1H0GZW1_9BACI</name>
<sequence length="212" mass="24099">MLLKMLLSMAALFMLIGGFVLFSLPEGSPGEFSLENSSQGAEDTELFSDESYLFFLEDEEIAEYIEKGTSALGGAEQYRLSEIESTLRSDDAAFVYAEPPSLTVTTQAREIFYHEGRIPDAEEMKKLLRDDRFIIQVRYLENRAYVYDVYIEQSGNEISPAEEKIMDEGSMMTLFFAVKDLKMNEEAVFIMEDPVNENSKAEYSLDFPGLSR</sequence>
<reference evidence="2" key="1">
    <citation type="submission" date="2016-10" db="EMBL/GenBank/DDBJ databases">
        <authorList>
            <person name="Varghese N."/>
            <person name="Submissions S."/>
        </authorList>
    </citation>
    <scope>NUCLEOTIDE SEQUENCE [LARGE SCALE GENOMIC DNA]</scope>
    <source>
        <strain evidence="2">CGMCC 1.10369</strain>
    </source>
</reference>
<protein>
    <submittedName>
        <fullName evidence="1">Uncharacterized protein</fullName>
    </submittedName>
</protein>
<dbReference type="STRING" id="745820.SAMN04488053_107113"/>